<proteinExistence type="predicted"/>
<organism evidence="2">
    <name type="scientific">uncultured marine virus</name>
    <dbReference type="NCBI Taxonomy" id="186617"/>
    <lineage>
        <taxon>Viruses</taxon>
        <taxon>environmental samples</taxon>
    </lineage>
</organism>
<accession>A0A0F7L2C3</accession>
<feature type="region of interest" description="Disordered" evidence="1">
    <location>
        <begin position="127"/>
        <end position="160"/>
    </location>
</feature>
<evidence type="ECO:0000256" key="1">
    <source>
        <dbReference type="SAM" id="MobiDB-lite"/>
    </source>
</evidence>
<feature type="region of interest" description="Disordered" evidence="1">
    <location>
        <begin position="80"/>
        <end position="114"/>
    </location>
</feature>
<protein>
    <submittedName>
        <fullName evidence="2">Uncharacterized protein</fullName>
    </submittedName>
</protein>
<reference evidence="2" key="2">
    <citation type="submission" date="2015-03" db="EMBL/GenBank/DDBJ databases">
        <authorList>
            <person name="Chow C.-E.T."/>
            <person name="Winget D.M."/>
            <person name="White R.A.III."/>
            <person name="Hallam S.J."/>
            <person name="Suttle C.A."/>
        </authorList>
    </citation>
    <scope>NUCLEOTIDE SEQUENCE</scope>
    <source>
        <strain evidence="2">Anoxic2_1</strain>
    </source>
</reference>
<feature type="compositionally biased region" description="Low complexity" evidence="1">
    <location>
        <begin position="97"/>
        <end position="114"/>
    </location>
</feature>
<feature type="region of interest" description="Disordered" evidence="1">
    <location>
        <begin position="1"/>
        <end position="37"/>
    </location>
</feature>
<reference evidence="2" key="1">
    <citation type="journal article" date="2015" name="Front. Microbiol.">
        <title>Combining genomic sequencing methods to explore viral diversity and reveal potential virus-host interactions.</title>
        <authorList>
            <person name="Chow C.E."/>
            <person name="Winget D.M."/>
            <person name="White R.A.III."/>
            <person name="Hallam S.J."/>
            <person name="Suttle C.A."/>
        </authorList>
    </citation>
    <scope>NUCLEOTIDE SEQUENCE</scope>
    <source>
        <strain evidence="2">Anoxic2_1</strain>
    </source>
</reference>
<dbReference type="EMBL" id="KR029585">
    <property type="protein sequence ID" value="AKH46704.1"/>
    <property type="molecule type" value="Genomic_DNA"/>
</dbReference>
<evidence type="ECO:0000313" key="2">
    <source>
        <dbReference type="EMBL" id="AKH46704.1"/>
    </source>
</evidence>
<name>A0A0F7L2C3_9VIRU</name>
<sequence length="160" mass="17033">MSRIPMNRTGMVSSLNAPNRRRDASSTSGSALYRSRPGLRLSLGVKQSLTLAELRSVPARYEPGYETTLSPELPVAVEGKSVDSTVLSPHARQSAPSTHVSPRSRTSTTSAPNSSAVMRWYVDVGSSTMEPTTPNPVPPCGHAVARSVGLMQSRPGTRST</sequence>